<organism evidence="2 3">
    <name type="scientific">Leifsonia tongyongensis</name>
    <dbReference type="NCBI Taxonomy" id="1268043"/>
    <lineage>
        <taxon>Bacteria</taxon>
        <taxon>Bacillati</taxon>
        <taxon>Actinomycetota</taxon>
        <taxon>Actinomycetes</taxon>
        <taxon>Micrococcales</taxon>
        <taxon>Microbacteriaceae</taxon>
        <taxon>Leifsonia</taxon>
    </lineage>
</organism>
<feature type="region of interest" description="Disordered" evidence="1">
    <location>
        <begin position="1"/>
        <end position="20"/>
    </location>
</feature>
<dbReference type="GO" id="GO:0033194">
    <property type="term" value="P:response to hydroperoxide"/>
    <property type="evidence" value="ECO:0007669"/>
    <property type="project" value="TreeGrafter"/>
</dbReference>
<dbReference type="PANTHER" id="PTHR30283:SF4">
    <property type="entry name" value="PEROXIDE STRESS RESISTANCE PROTEIN YAAA"/>
    <property type="match status" value="1"/>
</dbReference>
<sequence>MLVLLPPSETKNDGGSGGTLDLGSLRFPSLTPTRRAVLRSVAELSRDREASIRALKLGPKQHGEVDRNRRLRRSPTMPAIELYSGVLYDAFDVGTLSPTERERTQDVVAIHSALFGLVSAGDSIPPYRLSFDSRVPGTTLKRSWTAPVSTVLERTTGVIVDLRSDGYAALGPLPTGKEAVTVRVLGRDAEGRVRALNHFNKQAKGLFARAIVASGLELADAEQLLDWARAEGYDVGLNGSELELTVSQVTGEPGRLMAALR</sequence>
<evidence type="ECO:0000256" key="1">
    <source>
        <dbReference type="SAM" id="MobiDB-lite"/>
    </source>
</evidence>
<dbReference type="RefSeq" id="WP_163290850.1">
    <property type="nucleotide sequence ID" value="NZ_JAAGWY010000004.1"/>
</dbReference>
<accession>A0A6L9Y151</accession>
<evidence type="ECO:0000313" key="3">
    <source>
        <dbReference type="Proteomes" id="UP000474967"/>
    </source>
</evidence>
<name>A0A6L9Y151_9MICO</name>
<comment type="caution">
    <text evidence="2">The sequence shown here is derived from an EMBL/GenBank/DDBJ whole genome shotgun (WGS) entry which is preliminary data.</text>
</comment>
<dbReference type="EMBL" id="JAAGWY010000004">
    <property type="protein sequence ID" value="NEN07383.1"/>
    <property type="molecule type" value="Genomic_DNA"/>
</dbReference>
<keyword evidence="3" id="KW-1185">Reference proteome</keyword>
<protein>
    <submittedName>
        <fullName evidence="2">Peroxide stress protein YaaA</fullName>
    </submittedName>
</protein>
<evidence type="ECO:0000313" key="2">
    <source>
        <dbReference type="EMBL" id="NEN07383.1"/>
    </source>
</evidence>
<dbReference type="Proteomes" id="UP000474967">
    <property type="component" value="Unassembled WGS sequence"/>
</dbReference>
<dbReference type="AlphaFoldDB" id="A0A6L9Y151"/>
<dbReference type="GO" id="GO:0005829">
    <property type="term" value="C:cytosol"/>
    <property type="evidence" value="ECO:0007669"/>
    <property type="project" value="TreeGrafter"/>
</dbReference>
<reference evidence="2 3" key="1">
    <citation type="journal article" date="2014" name="J. Microbiol.">
        <title>Diaminobutyricibacter tongyongensis gen. nov., sp. nov. and Homoserinibacter gongjuensis gen. nov., sp. nov. belong to the family Microbacteriaceae.</title>
        <authorList>
            <person name="Kim S.J."/>
            <person name="Ahn J.H."/>
            <person name="Weon H.Y."/>
            <person name="Hamada M."/>
            <person name="Suzuki K."/>
            <person name="Kwon S.W."/>
        </authorList>
    </citation>
    <scope>NUCLEOTIDE SEQUENCE [LARGE SCALE GENOMIC DNA]</scope>
    <source>
        <strain evidence="2 3">NBRC 108724</strain>
    </source>
</reference>
<dbReference type="PANTHER" id="PTHR30283">
    <property type="entry name" value="PEROXIDE STRESS RESPONSE PROTEIN YAAA"/>
    <property type="match status" value="1"/>
</dbReference>
<dbReference type="Pfam" id="PF03883">
    <property type="entry name" value="H2O2_YaaD"/>
    <property type="match status" value="1"/>
</dbReference>
<gene>
    <name evidence="2" type="ORF">G3T36_16105</name>
</gene>
<proteinExistence type="predicted"/>
<dbReference type="InterPro" id="IPR005583">
    <property type="entry name" value="YaaA"/>
</dbReference>